<reference evidence="1 2" key="1">
    <citation type="submission" date="2024-10" db="EMBL/GenBank/DDBJ databases">
        <authorList>
            <person name="Ratan Roy A."/>
            <person name="Morales Sandoval P.H."/>
            <person name="De Los Santos Villalobos S."/>
            <person name="Chakraborty S."/>
            <person name="Mukherjee J."/>
        </authorList>
    </citation>
    <scope>NUCLEOTIDE SEQUENCE [LARGE SCALE GENOMIC DNA]</scope>
    <source>
        <strain evidence="1 2">S1</strain>
    </source>
</reference>
<proteinExistence type="predicted"/>
<dbReference type="Pfam" id="PF11832">
    <property type="entry name" value="DUF3352"/>
    <property type="match status" value="1"/>
</dbReference>
<name>A0ABW6IAU5_9CYAN</name>
<keyword evidence="2" id="KW-1185">Reference proteome</keyword>
<evidence type="ECO:0000313" key="2">
    <source>
        <dbReference type="Proteomes" id="UP001600165"/>
    </source>
</evidence>
<accession>A0ABW6IAU5</accession>
<dbReference type="InterPro" id="IPR021787">
    <property type="entry name" value="DUF3352"/>
</dbReference>
<organism evidence="1 2">
    <name type="scientific">Almyronema epifaneia S1</name>
    <dbReference type="NCBI Taxonomy" id="2991925"/>
    <lineage>
        <taxon>Bacteria</taxon>
        <taxon>Bacillati</taxon>
        <taxon>Cyanobacteriota</taxon>
        <taxon>Cyanophyceae</taxon>
        <taxon>Nodosilineales</taxon>
        <taxon>Nodosilineaceae</taxon>
        <taxon>Almyronema</taxon>
        <taxon>Almyronema epifaneia</taxon>
    </lineage>
</organism>
<comment type="caution">
    <text evidence="1">The sequence shown here is derived from an EMBL/GenBank/DDBJ whole genome shotgun (WGS) entry which is preliminary data.</text>
</comment>
<dbReference type="Proteomes" id="UP001600165">
    <property type="component" value="Unassembled WGS sequence"/>
</dbReference>
<evidence type="ECO:0000313" key="1">
    <source>
        <dbReference type="EMBL" id="MFE4104785.1"/>
    </source>
</evidence>
<sequence length="572" mass="62367">MKFRSFISALIAAAAVLFVLGLGGWLVLMAQTPLTFLPGVEATPAATLFVDKRSPVVVSLMVTPTRLAELRQVFAAPSRRRQAAQDIERLQADLLAQTHLDYERDIQPWLGDEITFAVTSADLDRNAQNGAQPGYLLALASQDSEQARQFIQLFWQKRAIAGENLVFEQYAGVKLIYAADAETAAGNAPLAINNAPLATAVVGDRFVLLANSPLVLRQAINAAQASDLNLQQAPAYRQALRQLPSRRLGLIYCDFHQLSGWLVGLPDQPVVDRSQQVIENLLVNLQLTSQGLLADTLLTAAAGEAFEPSQPKLSKPSEALAYMPANAPFVAAGSHLSTLVKQMNSGFSGYPVVQQLVGPLLSQLQTQWNIDLPTVLANFGEGNYGLAWLPHDEPATADWLFAIENDETTRNYLAALDEQARQQGLSVGTLEVDEQPVTAWARLSADAQETSADALALRADVVGLKANVGDQVILATAAEGLQQSLAANHRSILQSTDFHQAIAALDTRNDGYLYFDWPQVGERMRQQSPQLRWLSTSFQPFLKYLKSVTISSYGSDASFQRGGIFIRLMESR</sequence>
<gene>
    <name evidence="1" type="ORF">ACFVKH_00760</name>
</gene>
<dbReference type="RefSeq" id="WP_377960400.1">
    <property type="nucleotide sequence ID" value="NZ_JBHZOL010000004.1"/>
</dbReference>
<dbReference type="EMBL" id="JBHZOL010000004">
    <property type="protein sequence ID" value="MFE4104785.1"/>
    <property type="molecule type" value="Genomic_DNA"/>
</dbReference>
<protein>
    <submittedName>
        <fullName evidence="1">DUF3352 domain-containing protein</fullName>
    </submittedName>
</protein>